<dbReference type="eggNOG" id="COG0381">
    <property type="taxonomic scope" value="Bacteria"/>
</dbReference>
<organism evidence="2 3">
    <name type="scientific">Pseudoalteromonas tunicata D2</name>
    <dbReference type="NCBI Taxonomy" id="87626"/>
    <lineage>
        <taxon>Bacteria</taxon>
        <taxon>Pseudomonadati</taxon>
        <taxon>Pseudomonadota</taxon>
        <taxon>Gammaproteobacteria</taxon>
        <taxon>Alteromonadales</taxon>
        <taxon>Pseudoalteromonadaceae</taxon>
        <taxon>Pseudoalteromonas</taxon>
    </lineage>
</organism>
<evidence type="ECO:0000313" key="3">
    <source>
        <dbReference type="Proteomes" id="UP000006201"/>
    </source>
</evidence>
<dbReference type="PANTHER" id="PTHR43174:SF3">
    <property type="entry name" value="UDP-N-ACETYLGLUCOSAMINE 2-EPIMERASE"/>
    <property type="match status" value="1"/>
</dbReference>
<dbReference type="SUPFAM" id="SSF53756">
    <property type="entry name" value="UDP-Glycosyltransferase/glycogen phosphorylase"/>
    <property type="match status" value="1"/>
</dbReference>
<dbReference type="EMBL" id="AAOH01000002">
    <property type="protein sequence ID" value="EAR29556.1"/>
    <property type="molecule type" value="Genomic_DNA"/>
</dbReference>
<dbReference type="OrthoDB" id="9803238at2"/>
<dbReference type="HOGENOM" id="CLU_061127_0_0_6"/>
<feature type="domain" description="UDP-N-acetylglucosamine 2-epimerase" evidence="1">
    <location>
        <begin position="22"/>
        <end position="369"/>
    </location>
</feature>
<proteinExistence type="predicted"/>
<comment type="caution">
    <text evidence="2">The sequence shown here is derived from an EMBL/GenBank/DDBJ whole genome shotgun (WGS) entry which is preliminary data.</text>
</comment>
<dbReference type="InterPro" id="IPR020004">
    <property type="entry name" value="UDP-GlcNAc_Epase"/>
</dbReference>
<dbReference type="AlphaFoldDB" id="A4C6F2"/>
<keyword evidence="3" id="KW-1185">Reference proteome</keyword>
<dbReference type="RefSeq" id="WP_009837430.1">
    <property type="nucleotide sequence ID" value="NZ_AAOH01000002.1"/>
</dbReference>
<dbReference type="GO" id="GO:0004553">
    <property type="term" value="F:hydrolase activity, hydrolyzing O-glycosyl compounds"/>
    <property type="evidence" value="ECO:0007669"/>
    <property type="project" value="InterPro"/>
</dbReference>
<sequence length="386" mass="42732">MLKVALVTTTRAEFGLFYWLIKALERSPWVDFRLLVTGMHLAEKFGNTYQEIEAQGITIAEKIDIGLTGESALDNALSCGRATQLFAKSFSDNRPDVVIMMGDRFELLGIANAACILNIPIAHFSGGEITEGIIDDQVRHSVTKLSYWHFVSNEAHLQRVLQLGEEPERVFNVGEPGLDHFYHTELLSLADLSQSIDFALTSPFILCTYHPVTHAKNDALNEIKQITAAIEALTEYQFIITYPNADEGNDVIVTELKRLQASAPARIKLVESLGFKRYLSALKNCALVLGNSSSGLVEAPMFNKANVNIGERQKGRLRATSCIDVAVNSDEIISAVQKAVSPEHHTLCLRTCNPYGDGKTVDRVMQILKTLPKPAHLSKKFMDICL</sequence>
<accession>A4C6F2</accession>
<dbReference type="Pfam" id="PF02350">
    <property type="entry name" value="Epimerase_2"/>
    <property type="match status" value="1"/>
</dbReference>
<name>A4C6F2_9GAMM</name>
<dbReference type="InterPro" id="IPR029767">
    <property type="entry name" value="WecB-like"/>
</dbReference>
<dbReference type="InterPro" id="IPR003331">
    <property type="entry name" value="UDP_GlcNAc_Epimerase_2_dom"/>
</dbReference>
<dbReference type="PANTHER" id="PTHR43174">
    <property type="entry name" value="UDP-N-ACETYLGLUCOSAMINE 2-EPIMERASE"/>
    <property type="match status" value="1"/>
</dbReference>
<dbReference type="NCBIfam" id="TIGR03568">
    <property type="entry name" value="NeuC_NnaA"/>
    <property type="match status" value="1"/>
</dbReference>
<dbReference type="Proteomes" id="UP000006201">
    <property type="component" value="Unassembled WGS sequence"/>
</dbReference>
<evidence type="ECO:0000259" key="1">
    <source>
        <dbReference type="Pfam" id="PF02350"/>
    </source>
</evidence>
<dbReference type="GO" id="GO:0006047">
    <property type="term" value="P:UDP-N-acetylglucosamine metabolic process"/>
    <property type="evidence" value="ECO:0007669"/>
    <property type="project" value="InterPro"/>
</dbReference>
<dbReference type="STRING" id="87626.PTD2_12089"/>
<reference evidence="2 3" key="1">
    <citation type="submission" date="2006-02" db="EMBL/GenBank/DDBJ databases">
        <authorList>
            <person name="Moran M.A."/>
            <person name="Kjelleberg S."/>
            <person name="Egan S."/>
            <person name="Saunders N."/>
            <person name="Thomas T."/>
            <person name="Ferriera S."/>
            <person name="Johnson J."/>
            <person name="Kravitz S."/>
            <person name="Halpern A."/>
            <person name="Remington K."/>
            <person name="Beeson K."/>
            <person name="Tran B."/>
            <person name="Rogers Y.-H."/>
            <person name="Friedman R."/>
            <person name="Venter J.C."/>
        </authorList>
    </citation>
    <scope>NUCLEOTIDE SEQUENCE [LARGE SCALE GENOMIC DNA]</scope>
    <source>
        <strain evidence="2 3">D2</strain>
    </source>
</reference>
<dbReference type="Gene3D" id="3.40.50.2000">
    <property type="entry name" value="Glycogen Phosphorylase B"/>
    <property type="match status" value="2"/>
</dbReference>
<dbReference type="CDD" id="cd03786">
    <property type="entry name" value="GTB_UDP-GlcNAc_2-Epimerase"/>
    <property type="match status" value="1"/>
</dbReference>
<gene>
    <name evidence="2" type="ORF">PTD2_12089</name>
</gene>
<protein>
    <submittedName>
        <fullName evidence="2">Putative NeuC</fullName>
    </submittedName>
</protein>
<evidence type="ECO:0000313" key="2">
    <source>
        <dbReference type="EMBL" id="EAR29556.1"/>
    </source>
</evidence>